<dbReference type="SUPFAM" id="SSF57667">
    <property type="entry name" value="beta-beta-alpha zinc fingers"/>
    <property type="match status" value="1"/>
</dbReference>
<reference evidence="7 8" key="1">
    <citation type="journal article" date="2015" name="Parasit. Vectors">
        <title>Draft genome of the scabies mite.</title>
        <authorList>
            <person name="Rider S.D.Jr."/>
            <person name="Morgan M.S."/>
            <person name="Arlian L.G."/>
        </authorList>
    </citation>
    <scope>NUCLEOTIDE SEQUENCE [LARGE SCALE GENOMIC DNA]</scope>
    <source>
        <strain evidence="7">Arlian Lab</strain>
    </source>
</reference>
<evidence type="ECO:0000256" key="4">
    <source>
        <dbReference type="ARBA" id="ARBA00022771"/>
    </source>
</evidence>
<keyword evidence="6" id="KW-0539">Nucleus</keyword>
<evidence type="ECO:0000256" key="1">
    <source>
        <dbReference type="ARBA" id="ARBA00004123"/>
    </source>
</evidence>
<comment type="caution">
    <text evidence="7">The sequence shown here is derived from an EMBL/GenBank/DDBJ whole genome shotgun (WGS) entry which is preliminary data.</text>
</comment>
<dbReference type="GO" id="GO:0000978">
    <property type="term" value="F:RNA polymerase II cis-regulatory region sequence-specific DNA binding"/>
    <property type="evidence" value="ECO:0007669"/>
    <property type="project" value="TreeGrafter"/>
</dbReference>
<evidence type="ECO:0000256" key="5">
    <source>
        <dbReference type="ARBA" id="ARBA00022833"/>
    </source>
</evidence>
<organism evidence="7 8">
    <name type="scientific">Sarcoptes scabiei</name>
    <name type="common">Itch mite</name>
    <name type="synonym">Acarus scabiei</name>
    <dbReference type="NCBI Taxonomy" id="52283"/>
    <lineage>
        <taxon>Eukaryota</taxon>
        <taxon>Metazoa</taxon>
        <taxon>Ecdysozoa</taxon>
        <taxon>Arthropoda</taxon>
        <taxon>Chelicerata</taxon>
        <taxon>Arachnida</taxon>
        <taxon>Acari</taxon>
        <taxon>Acariformes</taxon>
        <taxon>Sarcoptiformes</taxon>
        <taxon>Astigmata</taxon>
        <taxon>Psoroptidia</taxon>
        <taxon>Sarcoptoidea</taxon>
        <taxon>Sarcoptidae</taxon>
        <taxon>Sarcoptinae</taxon>
        <taxon>Sarcoptes</taxon>
    </lineage>
</organism>
<sequence length="76" mass="8972">SNFLFPFAFSNESFFHLRNRTLNTGVRPYRCNLCDKSFTQRCSLESHTLKVHGIAHEYGYKERRNKMYVCEECGVS</sequence>
<dbReference type="PROSITE" id="PS00028">
    <property type="entry name" value="ZINC_FINGER_C2H2_1"/>
    <property type="match status" value="1"/>
</dbReference>
<proteinExistence type="predicted"/>
<evidence type="ECO:0000256" key="6">
    <source>
        <dbReference type="ARBA" id="ARBA00023242"/>
    </source>
</evidence>
<dbReference type="GO" id="GO:0000981">
    <property type="term" value="F:DNA-binding transcription factor activity, RNA polymerase II-specific"/>
    <property type="evidence" value="ECO:0007669"/>
    <property type="project" value="TreeGrafter"/>
</dbReference>
<evidence type="ECO:0000313" key="8">
    <source>
        <dbReference type="Proteomes" id="UP000616769"/>
    </source>
</evidence>
<keyword evidence="5" id="KW-0862">Zinc</keyword>
<keyword evidence="4" id="KW-0863">Zinc-finger</keyword>
<evidence type="ECO:0000313" key="7">
    <source>
        <dbReference type="EMBL" id="KPM08820.1"/>
    </source>
</evidence>
<dbReference type="FunFam" id="3.30.160.60:FF:000452">
    <property type="entry name" value="Transcription factor Ovo-like 2"/>
    <property type="match status" value="1"/>
</dbReference>
<dbReference type="Gene3D" id="3.30.160.60">
    <property type="entry name" value="Classic Zinc Finger"/>
    <property type="match status" value="1"/>
</dbReference>
<protein>
    <submittedName>
        <fullName evidence="7">Uncharacterized protein</fullName>
    </submittedName>
</protein>
<accession>A0A132AEG3</accession>
<keyword evidence="3" id="KW-0677">Repeat</keyword>
<gene>
    <name evidence="7" type="ORF">QR98_0073450</name>
</gene>
<dbReference type="OrthoDB" id="6508643at2759"/>
<dbReference type="GO" id="GO:0005634">
    <property type="term" value="C:nucleus"/>
    <property type="evidence" value="ECO:0007669"/>
    <property type="project" value="UniProtKB-SubCell"/>
</dbReference>
<dbReference type="EMBL" id="JXLN01012758">
    <property type="protein sequence ID" value="KPM08820.1"/>
    <property type="molecule type" value="Genomic_DNA"/>
</dbReference>
<dbReference type="GO" id="GO:0009913">
    <property type="term" value="P:epidermal cell differentiation"/>
    <property type="evidence" value="ECO:0007669"/>
    <property type="project" value="TreeGrafter"/>
</dbReference>
<name>A0A132AEG3_SARSC</name>
<evidence type="ECO:0000256" key="3">
    <source>
        <dbReference type="ARBA" id="ARBA00022737"/>
    </source>
</evidence>
<dbReference type="InterPro" id="IPR027756">
    <property type="entry name" value="Ovo-like"/>
</dbReference>
<feature type="non-terminal residue" evidence="7">
    <location>
        <position position="76"/>
    </location>
</feature>
<evidence type="ECO:0000256" key="2">
    <source>
        <dbReference type="ARBA" id="ARBA00022723"/>
    </source>
</evidence>
<dbReference type="PROSITE" id="PS50157">
    <property type="entry name" value="ZINC_FINGER_C2H2_2"/>
    <property type="match status" value="1"/>
</dbReference>
<dbReference type="Pfam" id="PF00096">
    <property type="entry name" value="zf-C2H2"/>
    <property type="match status" value="1"/>
</dbReference>
<dbReference type="GO" id="GO:0008270">
    <property type="term" value="F:zinc ion binding"/>
    <property type="evidence" value="ECO:0007669"/>
    <property type="project" value="UniProtKB-KW"/>
</dbReference>
<dbReference type="VEuPathDB" id="VectorBase:SSCA009623"/>
<dbReference type="AlphaFoldDB" id="A0A132AEG3"/>
<comment type="subcellular location">
    <subcellularLocation>
        <location evidence="1">Nucleus</location>
    </subcellularLocation>
</comment>
<dbReference type="PANTHER" id="PTHR10032:SF271">
    <property type="entry name" value="RH12261P-RELATED"/>
    <property type="match status" value="1"/>
</dbReference>
<dbReference type="InterPro" id="IPR036236">
    <property type="entry name" value="Znf_C2H2_sf"/>
</dbReference>
<dbReference type="SMART" id="SM00355">
    <property type="entry name" value="ZnF_C2H2"/>
    <property type="match status" value="1"/>
</dbReference>
<keyword evidence="2" id="KW-0479">Metal-binding</keyword>
<dbReference type="Proteomes" id="UP000616769">
    <property type="component" value="Unassembled WGS sequence"/>
</dbReference>
<dbReference type="InterPro" id="IPR013087">
    <property type="entry name" value="Znf_C2H2_type"/>
</dbReference>
<dbReference type="PANTHER" id="PTHR10032">
    <property type="entry name" value="ZINC FINGER PROTEIN WITH KRAB AND SCAN DOMAINS"/>
    <property type="match status" value="1"/>
</dbReference>